<proteinExistence type="predicted"/>
<protein>
    <submittedName>
        <fullName evidence="1">Uncharacterized protein</fullName>
    </submittedName>
</protein>
<organism evidence="1 2">
    <name type="scientific">Aspergillus homomorphus (strain CBS 101889)</name>
    <dbReference type="NCBI Taxonomy" id="1450537"/>
    <lineage>
        <taxon>Eukaryota</taxon>
        <taxon>Fungi</taxon>
        <taxon>Dikarya</taxon>
        <taxon>Ascomycota</taxon>
        <taxon>Pezizomycotina</taxon>
        <taxon>Eurotiomycetes</taxon>
        <taxon>Eurotiomycetidae</taxon>
        <taxon>Eurotiales</taxon>
        <taxon>Aspergillaceae</taxon>
        <taxon>Aspergillus</taxon>
        <taxon>Aspergillus subgen. Circumdati</taxon>
    </lineage>
</organism>
<keyword evidence="2" id="KW-1185">Reference proteome</keyword>
<accession>A0A395HT16</accession>
<dbReference type="EMBL" id="KZ824294">
    <property type="protein sequence ID" value="RAL10639.1"/>
    <property type="molecule type" value="Genomic_DNA"/>
</dbReference>
<dbReference type="GeneID" id="37194282"/>
<dbReference type="VEuPathDB" id="FungiDB:BO97DRAFT_124335"/>
<name>A0A395HT16_ASPHC</name>
<evidence type="ECO:0000313" key="1">
    <source>
        <dbReference type="EMBL" id="RAL10639.1"/>
    </source>
</evidence>
<dbReference type="RefSeq" id="XP_025549793.1">
    <property type="nucleotide sequence ID" value="XM_025689993.1"/>
</dbReference>
<dbReference type="Proteomes" id="UP000248961">
    <property type="component" value="Unassembled WGS sequence"/>
</dbReference>
<sequence>MHIVGVYDSGVSQHGIMEVIHQSPQNQPRSAILSCDSGSRLDSIGMSWPLIKFERTTRLPFARANGSGRVERRGLSTCIMMLIPEGMRYSWVAGLRGVEQTQTPINAVQFQWHPGVSIMQSSDLLLQLPDNIYLRVPPADRGKLWYIINQTYFRRTVPTPEQPHFCSHGLRKSNALPYSCLQMARIG</sequence>
<reference evidence="1 2" key="1">
    <citation type="submission" date="2018-02" db="EMBL/GenBank/DDBJ databases">
        <title>The genomes of Aspergillus section Nigri reveals drivers in fungal speciation.</title>
        <authorList>
            <consortium name="DOE Joint Genome Institute"/>
            <person name="Vesth T.C."/>
            <person name="Nybo J."/>
            <person name="Theobald S."/>
            <person name="Brandl J."/>
            <person name="Frisvad J.C."/>
            <person name="Nielsen K.F."/>
            <person name="Lyhne E.K."/>
            <person name="Kogle M.E."/>
            <person name="Kuo A."/>
            <person name="Riley R."/>
            <person name="Clum A."/>
            <person name="Nolan M."/>
            <person name="Lipzen A."/>
            <person name="Salamov A."/>
            <person name="Henrissat B."/>
            <person name="Wiebenga A."/>
            <person name="De vries R.P."/>
            <person name="Grigoriev I.V."/>
            <person name="Mortensen U.H."/>
            <person name="Andersen M.R."/>
            <person name="Baker S.E."/>
        </authorList>
    </citation>
    <scope>NUCLEOTIDE SEQUENCE [LARGE SCALE GENOMIC DNA]</scope>
    <source>
        <strain evidence="1 2">CBS 101889</strain>
    </source>
</reference>
<evidence type="ECO:0000313" key="2">
    <source>
        <dbReference type="Proteomes" id="UP000248961"/>
    </source>
</evidence>
<gene>
    <name evidence="1" type="ORF">BO97DRAFT_124335</name>
</gene>
<dbReference type="AlphaFoldDB" id="A0A395HT16"/>